<evidence type="ECO:0000256" key="3">
    <source>
        <dbReference type="ARBA" id="ARBA00022692"/>
    </source>
</evidence>
<dbReference type="GO" id="GO:0016020">
    <property type="term" value="C:membrane"/>
    <property type="evidence" value="ECO:0007669"/>
    <property type="project" value="UniProtKB-SubCell"/>
</dbReference>
<feature type="transmembrane region" description="Helical" evidence="6">
    <location>
        <begin position="47"/>
        <end position="69"/>
    </location>
</feature>
<dbReference type="Gene3D" id="1.20.1740.10">
    <property type="entry name" value="Amino acid/polyamine transporter I"/>
    <property type="match status" value="1"/>
</dbReference>
<evidence type="ECO:0000256" key="2">
    <source>
        <dbReference type="ARBA" id="ARBA00022448"/>
    </source>
</evidence>
<dbReference type="Proteomes" id="UP000028702">
    <property type="component" value="Unassembled WGS sequence"/>
</dbReference>
<dbReference type="STRING" id="1333998.M2A_0665"/>
<feature type="transmembrane region" description="Helical" evidence="6">
    <location>
        <begin position="128"/>
        <end position="146"/>
    </location>
</feature>
<evidence type="ECO:0000313" key="8">
    <source>
        <dbReference type="Proteomes" id="UP000028702"/>
    </source>
</evidence>
<feature type="transmembrane region" description="Helical" evidence="6">
    <location>
        <begin position="387"/>
        <end position="408"/>
    </location>
</feature>
<keyword evidence="3 6" id="KW-0812">Transmembrane</keyword>
<feature type="transmembrane region" description="Helical" evidence="6">
    <location>
        <begin position="356"/>
        <end position="375"/>
    </location>
</feature>
<dbReference type="GO" id="GO:0015171">
    <property type="term" value="F:amino acid transmembrane transporter activity"/>
    <property type="evidence" value="ECO:0007669"/>
    <property type="project" value="TreeGrafter"/>
</dbReference>
<protein>
    <submittedName>
        <fullName evidence="7">Amino acid permease-associated region</fullName>
    </submittedName>
</protein>
<dbReference type="RefSeq" id="WP_045442883.1">
    <property type="nucleotide sequence ID" value="NZ_BBIO01000002.1"/>
</dbReference>
<dbReference type="PANTHER" id="PTHR43243">
    <property type="entry name" value="INNER MEMBRANE TRANSPORTER YGJI-RELATED"/>
    <property type="match status" value="1"/>
</dbReference>
<dbReference type="AlphaFoldDB" id="A0A081B7Z8"/>
<evidence type="ECO:0000256" key="6">
    <source>
        <dbReference type="SAM" id="Phobius"/>
    </source>
</evidence>
<feature type="transmembrane region" description="Helical" evidence="6">
    <location>
        <begin position="234"/>
        <end position="254"/>
    </location>
</feature>
<feature type="transmembrane region" description="Helical" evidence="6">
    <location>
        <begin position="21"/>
        <end position="41"/>
    </location>
</feature>
<evidence type="ECO:0000256" key="5">
    <source>
        <dbReference type="ARBA" id="ARBA00023136"/>
    </source>
</evidence>
<dbReference type="EMBL" id="BBIO01000002">
    <property type="protein sequence ID" value="GAK44166.1"/>
    <property type="molecule type" value="Genomic_DNA"/>
</dbReference>
<dbReference type="Pfam" id="PF13520">
    <property type="entry name" value="AA_permease_2"/>
    <property type="match status" value="1"/>
</dbReference>
<evidence type="ECO:0000256" key="4">
    <source>
        <dbReference type="ARBA" id="ARBA00022989"/>
    </source>
</evidence>
<feature type="transmembrane region" description="Helical" evidence="6">
    <location>
        <begin position="329"/>
        <end position="350"/>
    </location>
</feature>
<dbReference type="InterPro" id="IPR002293">
    <property type="entry name" value="AA/rel_permease1"/>
</dbReference>
<feature type="transmembrane region" description="Helical" evidence="6">
    <location>
        <begin position="195"/>
        <end position="214"/>
    </location>
</feature>
<comment type="caution">
    <text evidence="7">The sequence shown here is derived from an EMBL/GenBank/DDBJ whole genome shotgun (WGS) entry which is preliminary data.</text>
</comment>
<keyword evidence="5 6" id="KW-0472">Membrane</keyword>
<name>A0A081B7Z8_9HYPH</name>
<proteinExistence type="predicted"/>
<feature type="transmembrane region" description="Helical" evidence="6">
    <location>
        <begin position="90"/>
        <end position="116"/>
    </location>
</feature>
<accession>A0A081B7Z8</accession>
<dbReference type="eggNOG" id="COG0531">
    <property type="taxonomic scope" value="Bacteria"/>
</dbReference>
<keyword evidence="8" id="KW-1185">Reference proteome</keyword>
<feature type="transmembrane region" description="Helical" evidence="6">
    <location>
        <begin position="153"/>
        <end position="175"/>
    </location>
</feature>
<dbReference type="PIRSF" id="PIRSF006060">
    <property type="entry name" value="AA_transporter"/>
    <property type="match status" value="1"/>
</dbReference>
<evidence type="ECO:0000313" key="7">
    <source>
        <dbReference type="EMBL" id="GAK44166.1"/>
    </source>
</evidence>
<keyword evidence="2" id="KW-0813">Transport</keyword>
<sequence length="414" mass="43221">MPEGTEDRHRLKRSLSLPLTVLYGVGVTVGAGIYVLVGKVAGAAGLYAPLAFLLAALLAGFTACSYAELSSRFPKSAGEAVYVFEGFKRPWLSLAVGFGVLSTGTLSSAVIIAGYVGYLRLIVDLPDFAAVTLLTLVLAGIVIWGIRESVAVASLITLIELSGLLMVVWAGSGTLFELPAQGALSSLWGAGASSLVWPGIWAGALLAFYAFIGFEDLANVAEEVRDPARNLPRAIALTLLVTAVFYFSIVVIAIRTLSPETLGQSEAPLADVFMALTGSDARLLGLIAVLAVLNGVLIQLIMGSRMLYGLADQKWLPGPFNYIWPRTQTPVIAIAAVAGAAWLLAVFFSVENLAASTSYVTLAVFALVNAALVRLKLVQSASAKPDGFTVPLWVPVAGAAASLGLLLINAAQAL</sequence>
<evidence type="ECO:0000256" key="1">
    <source>
        <dbReference type="ARBA" id="ARBA00004141"/>
    </source>
</evidence>
<keyword evidence="4 6" id="KW-1133">Transmembrane helix</keyword>
<feature type="transmembrane region" description="Helical" evidence="6">
    <location>
        <begin position="283"/>
        <end position="308"/>
    </location>
</feature>
<reference evidence="7 8" key="1">
    <citation type="submission" date="2014-07" db="EMBL/GenBank/DDBJ databases">
        <title>Tepidicaulis marinum gen. nov., sp. nov., a novel marine bacterium denitrifying nitrate to nitrous oxide strictly under microaerobic conditions.</title>
        <authorList>
            <person name="Takeuchi M."/>
            <person name="Yamagishi T."/>
            <person name="Kamagata Y."/>
            <person name="Oshima K."/>
            <person name="Hattori M."/>
            <person name="Katayama T."/>
            <person name="Hanada S."/>
            <person name="Tamaki H."/>
            <person name="Marumo K."/>
            <person name="Maeda H."/>
            <person name="Nedachi M."/>
            <person name="Iwasaki W."/>
            <person name="Suwa Y."/>
            <person name="Sakata S."/>
        </authorList>
    </citation>
    <scope>NUCLEOTIDE SEQUENCE [LARGE SCALE GENOMIC DNA]</scope>
    <source>
        <strain evidence="7 8">MA2</strain>
    </source>
</reference>
<dbReference type="PANTHER" id="PTHR43243:SF4">
    <property type="entry name" value="CATIONIC AMINO ACID TRANSPORTER 4"/>
    <property type="match status" value="1"/>
</dbReference>
<organism evidence="7 8">
    <name type="scientific">Tepidicaulis marinus</name>
    <dbReference type="NCBI Taxonomy" id="1333998"/>
    <lineage>
        <taxon>Bacteria</taxon>
        <taxon>Pseudomonadati</taxon>
        <taxon>Pseudomonadota</taxon>
        <taxon>Alphaproteobacteria</taxon>
        <taxon>Hyphomicrobiales</taxon>
        <taxon>Parvibaculaceae</taxon>
        <taxon>Tepidicaulis</taxon>
    </lineage>
</organism>
<gene>
    <name evidence="7" type="ORF">M2A_0665</name>
</gene>
<comment type="subcellular location">
    <subcellularLocation>
        <location evidence="1">Membrane</location>
        <topology evidence="1">Multi-pass membrane protein</topology>
    </subcellularLocation>
</comment>